<gene>
    <name evidence="10 12" type="primary">murJ</name>
    <name evidence="12" type="ORF">OIN59_15160</name>
</gene>
<evidence type="ECO:0000256" key="11">
    <source>
        <dbReference type="PIRNR" id="PIRNR002869"/>
    </source>
</evidence>
<feature type="transmembrane region" description="Helical" evidence="10">
    <location>
        <begin position="394"/>
        <end position="413"/>
    </location>
</feature>
<evidence type="ECO:0000256" key="2">
    <source>
        <dbReference type="ARBA" id="ARBA00022475"/>
    </source>
</evidence>
<organism evidence="12 13">
    <name type="scientific">Acidovorax benzenivorans</name>
    <dbReference type="NCBI Taxonomy" id="2987520"/>
    <lineage>
        <taxon>Bacteria</taxon>
        <taxon>Pseudomonadati</taxon>
        <taxon>Pseudomonadota</taxon>
        <taxon>Betaproteobacteria</taxon>
        <taxon>Burkholderiales</taxon>
        <taxon>Comamonadaceae</taxon>
        <taxon>Acidovorax</taxon>
    </lineage>
</organism>
<dbReference type="InterPro" id="IPR004268">
    <property type="entry name" value="MurJ"/>
</dbReference>
<dbReference type="RefSeq" id="WP_274111738.1">
    <property type="nucleotide sequence ID" value="NZ_JAPCKI010000008.1"/>
</dbReference>
<dbReference type="InterPro" id="IPR051050">
    <property type="entry name" value="Lipid_II_flippase_MurJ/MviN"/>
</dbReference>
<dbReference type="NCBIfam" id="TIGR01695">
    <property type="entry name" value="murJ_mviN"/>
    <property type="match status" value="1"/>
</dbReference>
<keyword evidence="6 10" id="KW-1133">Transmembrane helix</keyword>
<evidence type="ECO:0000256" key="6">
    <source>
        <dbReference type="ARBA" id="ARBA00022989"/>
    </source>
</evidence>
<evidence type="ECO:0000256" key="7">
    <source>
        <dbReference type="ARBA" id="ARBA00023136"/>
    </source>
</evidence>
<feature type="transmembrane region" description="Helical" evidence="10">
    <location>
        <begin position="243"/>
        <end position="265"/>
    </location>
</feature>
<keyword evidence="10 11" id="KW-0961">Cell wall biogenesis/degradation</keyword>
<comment type="function">
    <text evidence="8 10 11">Involved in peptidoglycan biosynthesis. Transports lipid-linked peptidoglycan precursors from the inner to the outer leaflet of the cytoplasmic membrane.</text>
</comment>
<feature type="transmembrane region" description="Helical" evidence="10">
    <location>
        <begin position="324"/>
        <end position="350"/>
    </location>
</feature>
<keyword evidence="13" id="KW-1185">Reference proteome</keyword>
<dbReference type="PANTHER" id="PTHR47019:SF1">
    <property type="entry name" value="LIPID II FLIPPASE MURJ"/>
    <property type="match status" value="1"/>
</dbReference>
<feature type="transmembrane region" description="Helical" evidence="10">
    <location>
        <begin position="419"/>
        <end position="440"/>
    </location>
</feature>
<feature type="transmembrane region" description="Helical" evidence="10">
    <location>
        <begin position="452"/>
        <end position="472"/>
    </location>
</feature>
<protein>
    <recommendedName>
        <fullName evidence="10">Probable lipid II flippase MurJ</fullName>
    </recommendedName>
</protein>
<name>A0ABT5S024_9BURK</name>
<dbReference type="PIRSF" id="PIRSF002869">
    <property type="entry name" value="MviN"/>
    <property type="match status" value="1"/>
</dbReference>
<accession>A0ABT5S024</accession>
<feature type="transmembrane region" description="Helical" evidence="10">
    <location>
        <begin position="285"/>
        <end position="303"/>
    </location>
</feature>
<keyword evidence="3 10" id="KW-0812">Transmembrane</keyword>
<evidence type="ECO:0000256" key="4">
    <source>
        <dbReference type="ARBA" id="ARBA00022960"/>
    </source>
</evidence>
<evidence type="ECO:0000256" key="8">
    <source>
        <dbReference type="ARBA" id="ARBA00060041"/>
    </source>
</evidence>
<feature type="transmembrane region" description="Helical" evidence="10">
    <location>
        <begin position="90"/>
        <end position="114"/>
    </location>
</feature>
<comment type="caution">
    <text evidence="12">The sequence shown here is derived from an EMBL/GenBank/DDBJ whole genome shotgun (WGS) entry which is preliminary data.</text>
</comment>
<evidence type="ECO:0000313" key="12">
    <source>
        <dbReference type="EMBL" id="MDD2178776.1"/>
    </source>
</evidence>
<dbReference type="Pfam" id="PF03023">
    <property type="entry name" value="MurJ"/>
    <property type="match status" value="1"/>
</dbReference>
<proteinExistence type="inferred from homology"/>
<dbReference type="PANTHER" id="PTHR47019">
    <property type="entry name" value="LIPID II FLIPPASE MURJ"/>
    <property type="match status" value="1"/>
</dbReference>
<reference evidence="12" key="1">
    <citation type="submission" date="2022-10" db="EMBL/GenBank/DDBJ databases">
        <title>Description of microaerobic benzene degrading bacteria.</title>
        <authorList>
            <person name="Bedics A."/>
            <person name="Tancsics A."/>
            <person name="Banerjee S."/>
        </authorList>
    </citation>
    <scope>NUCLEOTIDE SEQUENCE</scope>
    <source>
        <strain evidence="12">D2M1</strain>
    </source>
</reference>
<evidence type="ECO:0000256" key="5">
    <source>
        <dbReference type="ARBA" id="ARBA00022984"/>
    </source>
</evidence>
<evidence type="ECO:0000256" key="9">
    <source>
        <dbReference type="ARBA" id="ARBA00061532"/>
    </source>
</evidence>
<feature type="transmembrane region" description="Helical" evidence="10">
    <location>
        <begin position="190"/>
        <end position="213"/>
    </location>
</feature>
<keyword evidence="4 10" id="KW-0133">Cell shape</keyword>
<keyword evidence="5 10" id="KW-0573">Peptidoglycan synthesis</keyword>
<keyword evidence="7 10" id="KW-0472">Membrane</keyword>
<sequence length="521" mass="55709">MSLFKAASTVSLLTLVSRITGLVRELLMASVFGVSAMTDAFNVAFRIPNLFRRVLGEGAFSQAFVPVLAAARAQDGDDGARALIDHVGTLLAWTLVLLCIAGVLGAPWMVWAMASGLQQSPQGFDAAVTMTRWMFPYIGFMSLVALAGGILNTWKKFAVPAASPVLLNIALILSITLGAPLFARHGIEPIYAQAAGVMLGGLLQLAIQVPALLRLGLLPHIGVRWSAIRAAWADPTTRKVARLMLPALLGVSVAQVSLLINTQIASHLATGSVSWITYADRLMELPTALLGVALGVVLMPQLASARAKQDDERYSAMLDWGLRLVVVLSVPCMVALLVFAKPLVAVLYHYGAFADRDVQQTTLALAGYGVGIVGIVAIKVLAPGYFAKHDMRTPMLIAVAVLVLTQMMNFVLVPYLQHAALTLSIGVGAVINATWLLVGLLRRGSYKPLPGWGKFALQVVAASALLAVLLVWGAQHFDWVEMKAQRLQRIGLLAAMMAAAAVLYFGALWAAGLKLRQLLRR</sequence>
<comment type="pathway">
    <text evidence="10">Cell wall biogenesis; peptidoglycan biosynthesis.</text>
</comment>
<feature type="transmembrane region" description="Helical" evidence="10">
    <location>
        <begin position="165"/>
        <end position="184"/>
    </location>
</feature>
<keyword evidence="10" id="KW-0997">Cell inner membrane</keyword>
<dbReference type="CDD" id="cd13123">
    <property type="entry name" value="MATE_MurJ_like"/>
    <property type="match status" value="1"/>
</dbReference>
<comment type="subcellular location">
    <subcellularLocation>
        <location evidence="10">Cell inner membrane</location>
        <topology evidence="10">Multi-pass membrane protein</topology>
    </subcellularLocation>
    <subcellularLocation>
        <location evidence="1">Cell membrane</location>
        <topology evidence="1">Multi-pass membrane protein</topology>
    </subcellularLocation>
</comment>
<keyword evidence="10 11" id="KW-0813">Transport</keyword>
<feature type="transmembrane region" description="Helical" evidence="10">
    <location>
        <begin position="134"/>
        <end position="153"/>
    </location>
</feature>
<feature type="transmembrane region" description="Helical" evidence="10">
    <location>
        <begin position="362"/>
        <end position="382"/>
    </location>
</feature>
<evidence type="ECO:0000256" key="1">
    <source>
        <dbReference type="ARBA" id="ARBA00004651"/>
    </source>
</evidence>
<feature type="transmembrane region" description="Helical" evidence="10">
    <location>
        <begin position="492"/>
        <end position="513"/>
    </location>
</feature>
<evidence type="ECO:0000256" key="10">
    <source>
        <dbReference type="HAMAP-Rule" id="MF_02078"/>
    </source>
</evidence>
<dbReference type="Proteomes" id="UP001148932">
    <property type="component" value="Unassembled WGS sequence"/>
</dbReference>
<evidence type="ECO:0000313" key="13">
    <source>
        <dbReference type="Proteomes" id="UP001148932"/>
    </source>
</evidence>
<dbReference type="EMBL" id="JAPCKI010000008">
    <property type="protein sequence ID" value="MDD2178776.1"/>
    <property type="molecule type" value="Genomic_DNA"/>
</dbReference>
<evidence type="ECO:0000256" key="3">
    <source>
        <dbReference type="ARBA" id="ARBA00022692"/>
    </source>
</evidence>
<dbReference type="HAMAP" id="MF_02078">
    <property type="entry name" value="MurJ_MviN"/>
    <property type="match status" value="1"/>
</dbReference>
<dbReference type="PRINTS" id="PR01806">
    <property type="entry name" value="VIRFACTRMVIN"/>
</dbReference>
<keyword evidence="2 10" id="KW-1003">Cell membrane</keyword>
<comment type="similarity">
    <text evidence="9 10 11">Belongs to the MurJ/MviN family.</text>
</comment>